<evidence type="ECO:0000313" key="11">
    <source>
        <dbReference type="EMBL" id="EAV46794.1"/>
    </source>
</evidence>
<name>A0P5I4_9PROT</name>
<dbReference type="GO" id="GO:0005525">
    <property type="term" value="F:GTP binding"/>
    <property type="evidence" value="ECO:0007669"/>
    <property type="project" value="UniProtKB-KW"/>
</dbReference>
<dbReference type="GO" id="GO:0061798">
    <property type="term" value="F:GTP 3',8'-cyclase activity"/>
    <property type="evidence" value="ECO:0007669"/>
    <property type="project" value="TreeGrafter"/>
</dbReference>
<sequence>MAEKMEFLPKTELLSLEELDRIASIFISLGVEKIRITGGEPLVRKNIDSLFSSLSKKTQLKELTLTTNASQLKKKASMLKESGVKRINVSLDSLNPTTFKKMTRIGVLENVLEGIEHAISVGFEKIKLNTVLMRGINDHEQFDLINYAIEHDLDISFIEEMPLGETDFERKITAISNKDVLEKIKGKYSISKISMTTGGPSNYWQIDGTKTRIGLISPHSHNFCEDCNRVRISCKGELFLCLGQEEKIELLPLLRDHPDNDQPIKEAIIASMKIKPISHDFDLKQSRPAVVRFMSHTGG</sequence>
<keyword evidence="7" id="KW-0342">GTP-binding</keyword>
<keyword evidence="12" id="KW-1185">Reference proteome</keyword>
<evidence type="ECO:0000256" key="1">
    <source>
        <dbReference type="ARBA" id="ARBA00001966"/>
    </source>
</evidence>
<keyword evidence="8" id="KW-0501">Molybdenum cofactor biosynthesis</keyword>
<dbReference type="PANTHER" id="PTHR22960">
    <property type="entry name" value="MOLYBDOPTERIN COFACTOR SYNTHESIS PROTEIN A"/>
    <property type="match status" value="1"/>
</dbReference>
<keyword evidence="9" id="KW-0456">Lyase</keyword>
<dbReference type="InterPro" id="IPR013785">
    <property type="entry name" value="Aldolase_TIM"/>
</dbReference>
<accession>A0P5I4</accession>
<evidence type="ECO:0000256" key="8">
    <source>
        <dbReference type="ARBA" id="ARBA00023150"/>
    </source>
</evidence>
<protein>
    <submittedName>
        <fullName evidence="11">Radical SAM:Molybdenum cofactor synthesis C-terminal</fullName>
    </submittedName>
</protein>
<keyword evidence="3" id="KW-0479">Metal-binding</keyword>
<dbReference type="InterPro" id="IPR058240">
    <property type="entry name" value="rSAM_sf"/>
</dbReference>
<comment type="cofactor">
    <cofactor evidence="1">
        <name>[4Fe-4S] cluster</name>
        <dbReference type="ChEBI" id="CHEBI:49883"/>
    </cofactor>
</comment>
<dbReference type="InterPro" id="IPR010505">
    <property type="entry name" value="MoaA_twitch"/>
</dbReference>
<evidence type="ECO:0000256" key="2">
    <source>
        <dbReference type="ARBA" id="ARBA00022691"/>
    </source>
</evidence>
<organism evidence="11 12">
    <name type="scientific">Methylophilales bacterium HTCC2181</name>
    <dbReference type="NCBI Taxonomy" id="383631"/>
    <lineage>
        <taxon>Bacteria</taxon>
        <taxon>Pseudomonadati</taxon>
        <taxon>Pseudomonadota</taxon>
        <taxon>Betaproteobacteria</taxon>
        <taxon>Nitrosomonadales</taxon>
        <taxon>OM43 clade</taxon>
    </lineage>
</organism>
<dbReference type="GO" id="GO:0006777">
    <property type="term" value="P:Mo-molybdopterin cofactor biosynthetic process"/>
    <property type="evidence" value="ECO:0007669"/>
    <property type="project" value="UniProtKB-KW"/>
</dbReference>
<dbReference type="InterPro" id="IPR013483">
    <property type="entry name" value="MoaA"/>
</dbReference>
<evidence type="ECO:0000256" key="6">
    <source>
        <dbReference type="ARBA" id="ARBA00023014"/>
    </source>
</evidence>
<evidence type="ECO:0000256" key="7">
    <source>
        <dbReference type="ARBA" id="ARBA00023134"/>
    </source>
</evidence>
<dbReference type="InterPro" id="IPR007197">
    <property type="entry name" value="rSAM"/>
</dbReference>
<evidence type="ECO:0000259" key="10">
    <source>
        <dbReference type="PROSITE" id="PS51918"/>
    </source>
</evidence>
<dbReference type="Proteomes" id="UP000054262">
    <property type="component" value="Unassembled WGS sequence"/>
</dbReference>
<dbReference type="GO" id="GO:0046872">
    <property type="term" value="F:metal ion binding"/>
    <property type="evidence" value="ECO:0007669"/>
    <property type="project" value="UniProtKB-KW"/>
</dbReference>
<feature type="domain" description="Radical SAM core" evidence="10">
    <location>
        <begin position="1"/>
        <end position="200"/>
    </location>
</feature>
<dbReference type="InterPro" id="IPR050105">
    <property type="entry name" value="MoCo_biosynth_MoaA/MoaC"/>
</dbReference>
<dbReference type="Pfam" id="PF06463">
    <property type="entry name" value="Mob_synth_C"/>
    <property type="match status" value="1"/>
</dbReference>
<dbReference type="EMBL" id="AAUX01000001">
    <property type="protein sequence ID" value="EAV46794.1"/>
    <property type="molecule type" value="Genomic_DNA"/>
</dbReference>
<dbReference type="PANTHER" id="PTHR22960:SF0">
    <property type="entry name" value="MOLYBDENUM COFACTOR BIOSYNTHESIS PROTEIN 1"/>
    <property type="match status" value="1"/>
</dbReference>
<dbReference type="GO" id="GO:0061799">
    <property type="term" value="F:cyclic pyranopterin monophosphate synthase activity"/>
    <property type="evidence" value="ECO:0007669"/>
    <property type="project" value="TreeGrafter"/>
</dbReference>
<keyword evidence="4" id="KW-0547">Nucleotide-binding</keyword>
<comment type="caution">
    <text evidence="11">The sequence shown here is derived from an EMBL/GenBank/DDBJ whole genome shotgun (WGS) entry which is preliminary data.</text>
</comment>
<reference evidence="11 12" key="1">
    <citation type="submission" date="2006-11" db="EMBL/GenBank/DDBJ databases">
        <authorList>
            <person name="Giovannoni S."/>
            <person name="Vergin K."/>
            <person name="Ferriera S."/>
            <person name="Johnson J."/>
            <person name="Kravitz S."/>
            <person name="Beeson K."/>
            <person name="Sutton G."/>
            <person name="Rogers Y.-H."/>
            <person name="Friedman R."/>
            <person name="Frazier M."/>
            <person name="Venter J.C."/>
        </authorList>
    </citation>
    <scope>NUCLEOTIDE SEQUENCE [LARGE SCALE GENOMIC DNA]</scope>
    <source>
        <strain evidence="11 12">HTCC2181</strain>
    </source>
</reference>
<dbReference type="CDD" id="cd01335">
    <property type="entry name" value="Radical_SAM"/>
    <property type="match status" value="1"/>
</dbReference>
<dbReference type="SUPFAM" id="SSF102114">
    <property type="entry name" value="Radical SAM enzymes"/>
    <property type="match status" value="1"/>
</dbReference>
<keyword evidence="2" id="KW-0949">S-adenosyl-L-methionine</keyword>
<evidence type="ECO:0000256" key="4">
    <source>
        <dbReference type="ARBA" id="ARBA00022741"/>
    </source>
</evidence>
<dbReference type="Pfam" id="PF04055">
    <property type="entry name" value="Radical_SAM"/>
    <property type="match status" value="1"/>
</dbReference>
<dbReference type="PROSITE" id="PS51918">
    <property type="entry name" value="RADICAL_SAM"/>
    <property type="match status" value="1"/>
</dbReference>
<evidence type="ECO:0000313" key="12">
    <source>
        <dbReference type="Proteomes" id="UP000054262"/>
    </source>
</evidence>
<evidence type="ECO:0000256" key="3">
    <source>
        <dbReference type="ARBA" id="ARBA00022723"/>
    </source>
</evidence>
<evidence type="ECO:0000256" key="9">
    <source>
        <dbReference type="ARBA" id="ARBA00023239"/>
    </source>
</evidence>
<dbReference type="AlphaFoldDB" id="A0P5I4"/>
<keyword evidence="5" id="KW-0408">Iron</keyword>
<dbReference type="GO" id="GO:0051539">
    <property type="term" value="F:4 iron, 4 sulfur cluster binding"/>
    <property type="evidence" value="ECO:0007669"/>
    <property type="project" value="UniProtKB-KW"/>
</dbReference>
<keyword evidence="6" id="KW-0411">Iron-sulfur</keyword>
<dbReference type="NCBIfam" id="TIGR02666">
    <property type="entry name" value="moaA"/>
    <property type="match status" value="1"/>
</dbReference>
<gene>
    <name evidence="11" type="ORF">MB2181_01935</name>
</gene>
<dbReference type="Gene3D" id="3.20.20.70">
    <property type="entry name" value="Aldolase class I"/>
    <property type="match status" value="1"/>
</dbReference>
<proteinExistence type="predicted"/>
<dbReference type="CDD" id="cd21117">
    <property type="entry name" value="Twitch_MoaA"/>
    <property type="match status" value="1"/>
</dbReference>
<evidence type="ECO:0000256" key="5">
    <source>
        <dbReference type="ARBA" id="ARBA00023004"/>
    </source>
</evidence>